<keyword evidence="4 5" id="KW-0067">ATP-binding</keyword>
<evidence type="ECO:0000256" key="2">
    <source>
        <dbReference type="ARBA" id="ARBA00022598"/>
    </source>
</evidence>
<dbReference type="FunFam" id="3.40.50.12780:FF:000001">
    <property type="entry name" value="Acetyl-coenzyme A synthetase"/>
    <property type="match status" value="1"/>
</dbReference>
<evidence type="ECO:0000313" key="10">
    <source>
        <dbReference type="Proteomes" id="UP000054560"/>
    </source>
</evidence>
<dbReference type="NCBIfam" id="TIGR02188">
    <property type="entry name" value="Ac_CoA_lig_AcsA"/>
    <property type="match status" value="1"/>
</dbReference>
<evidence type="ECO:0000256" key="1">
    <source>
        <dbReference type="ARBA" id="ARBA00006432"/>
    </source>
</evidence>
<dbReference type="InterPro" id="IPR000873">
    <property type="entry name" value="AMP-dep_synth/lig_dom"/>
</dbReference>
<evidence type="ECO:0000256" key="3">
    <source>
        <dbReference type="ARBA" id="ARBA00022741"/>
    </source>
</evidence>
<dbReference type="eggNOG" id="KOG1175">
    <property type="taxonomic scope" value="Eukaryota"/>
</dbReference>
<dbReference type="PROSITE" id="PS00455">
    <property type="entry name" value="AMP_BINDING"/>
    <property type="match status" value="1"/>
</dbReference>
<dbReference type="EMBL" id="KQ241795">
    <property type="protein sequence ID" value="KNC84009.1"/>
    <property type="molecule type" value="Genomic_DNA"/>
</dbReference>
<sequence length="659" mass="73375">MATRPNKSLTYPVPAAMAKAHCNSVEQYDEMMKESLENPGKFWGGIASEFKWNKKWDTDLSYNFHRSKGKVEIKWFEGGETNVCYNAIDRHIEAGKGDKIAFYWEGNEPTADGSMTYQQLHDRVCQMSNVLKSCGVTKGKVVALYMPMILELPIAMLACARVGALHTVIFGGFSSKSLSDRMFDAKADLLITASGVYRGKKFIDLLAISKEGVEMTAELGHEVPNVCVVQWTDVKADMPEQDSYWLLEDKIASASTECEVEWVDAEHPLFLLYTSGSTGTPKGVVHTTGGYMVYAYTTFKYVFDYQENDVFWCTADCGWITGHSYITYGPLFAGSTSIVFEGIPTYPDVGRFWEVCEKYKVTQFYTAPTAIRALKRYGDEAVLKYDLSSLRVLGSVGEPINPEAWEWYYRVVGQEKCAIVDTYWQTETGGHVLTPLPGVKPTKPGSCSGPFFGVDMNILDNEGKAVEGPGEGFLAISRPWPGMMRTVFNNHERFEATYFSQFDGFYCTGDGGIRDEDGYMWITGRVDDVMCISGHRIGTAEVEAAMGKHEGIAESAAIQIPHDIKGNSIYTFVVLRPGYEMTKELKKELVQIVRAEVGAFAAPDKIKEAEGLPKTRSGKIMRRILRKIATKDFDTLGDTSTLADSSVVDQLIKNANIED</sequence>
<organism evidence="9 10">
    <name type="scientific">Sphaeroforma arctica JP610</name>
    <dbReference type="NCBI Taxonomy" id="667725"/>
    <lineage>
        <taxon>Eukaryota</taxon>
        <taxon>Ichthyosporea</taxon>
        <taxon>Ichthyophonida</taxon>
        <taxon>Sphaeroforma</taxon>
    </lineage>
</organism>
<keyword evidence="10" id="KW-1185">Reference proteome</keyword>
<comment type="similarity">
    <text evidence="1 5">Belongs to the ATP-dependent AMP-binding enzyme family.</text>
</comment>
<dbReference type="Gene3D" id="3.40.50.12780">
    <property type="entry name" value="N-terminal domain of ligase-like"/>
    <property type="match status" value="1"/>
</dbReference>
<dbReference type="RefSeq" id="XP_014157911.1">
    <property type="nucleotide sequence ID" value="XM_014302436.1"/>
</dbReference>
<dbReference type="GO" id="GO:0005524">
    <property type="term" value="F:ATP binding"/>
    <property type="evidence" value="ECO:0007669"/>
    <property type="project" value="UniProtKB-UniRule"/>
</dbReference>
<dbReference type="STRING" id="667725.A0A0L0G510"/>
<accession>A0A0L0G510</accession>
<gene>
    <name evidence="9" type="ORF">SARC_03770</name>
</gene>
<dbReference type="PANTHER" id="PTHR24095">
    <property type="entry name" value="ACETYL-COENZYME A SYNTHETASE"/>
    <property type="match status" value="1"/>
</dbReference>
<proteinExistence type="inferred from homology"/>
<dbReference type="AlphaFoldDB" id="A0A0L0G510"/>
<feature type="domain" description="Acetyl-coenzyme A synthetase N-terminal" evidence="8">
    <location>
        <begin position="28"/>
        <end position="87"/>
    </location>
</feature>
<feature type="domain" description="AMP-dependent synthetase/ligase" evidence="6">
    <location>
        <begin position="94"/>
        <end position="485"/>
    </location>
</feature>
<dbReference type="CDD" id="cd05966">
    <property type="entry name" value="ACS"/>
    <property type="match status" value="1"/>
</dbReference>
<keyword evidence="3 5" id="KW-0547">Nucleotide-binding</keyword>
<dbReference type="NCBIfam" id="NF001208">
    <property type="entry name" value="PRK00174.1"/>
    <property type="match status" value="1"/>
</dbReference>
<dbReference type="InterPro" id="IPR011904">
    <property type="entry name" value="Ac_CoA_lig"/>
</dbReference>
<dbReference type="Pfam" id="PF16177">
    <property type="entry name" value="ACAS_N"/>
    <property type="match status" value="1"/>
</dbReference>
<dbReference type="InterPro" id="IPR042099">
    <property type="entry name" value="ANL_N_sf"/>
</dbReference>
<evidence type="ECO:0000256" key="4">
    <source>
        <dbReference type="ARBA" id="ARBA00022840"/>
    </source>
</evidence>
<dbReference type="GeneID" id="25904274"/>
<dbReference type="InterPro" id="IPR032387">
    <property type="entry name" value="ACAS_N"/>
</dbReference>
<dbReference type="InterPro" id="IPR020845">
    <property type="entry name" value="AMP-binding_CS"/>
</dbReference>
<dbReference type="GO" id="GO:0003987">
    <property type="term" value="F:acetate-CoA ligase activity"/>
    <property type="evidence" value="ECO:0007669"/>
    <property type="project" value="UniProtKB-UniRule"/>
</dbReference>
<evidence type="ECO:0000259" key="6">
    <source>
        <dbReference type="Pfam" id="PF00501"/>
    </source>
</evidence>
<protein>
    <recommendedName>
        <fullName evidence="5">Acetyl-coenzyme A synthetase</fullName>
        <ecNumber evidence="5">6.2.1.1</ecNumber>
    </recommendedName>
</protein>
<dbReference type="Pfam" id="PF00501">
    <property type="entry name" value="AMP-binding"/>
    <property type="match status" value="1"/>
</dbReference>
<dbReference type="GO" id="GO:0016208">
    <property type="term" value="F:AMP binding"/>
    <property type="evidence" value="ECO:0007669"/>
    <property type="project" value="InterPro"/>
</dbReference>
<dbReference type="Gene3D" id="3.30.300.30">
    <property type="match status" value="1"/>
</dbReference>
<evidence type="ECO:0000313" key="9">
    <source>
        <dbReference type="EMBL" id="KNC84009.1"/>
    </source>
</evidence>
<dbReference type="PANTHER" id="PTHR24095:SF14">
    <property type="entry name" value="ACETYL-COENZYME A SYNTHETASE 1"/>
    <property type="match status" value="1"/>
</dbReference>
<feature type="domain" description="AMP-binding enzyme C-terminal" evidence="7">
    <location>
        <begin position="541"/>
        <end position="619"/>
    </location>
</feature>
<dbReference type="Pfam" id="PF13193">
    <property type="entry name" value="AMP-binding_C"/>
    <property type="match status" value="1"/>
</dbReference>
<evidence type="ECO:0000256" key="5">
    <source>
        <dbReference type="RuleBase" id="RU361147"/>
    </source>
</evidence>
<name>A0A0L0G510_9EUKA</name>
<dbReference type="GO" id="GO:0019427">
    <property type="term" value="P:acetyl-CoA biosynthetic process from acetate"/>
    <property type="evidence" value="ECO:0007669"/>
    <property type="project" value="InterPro"/>
</dbReference>
<dbReference type="OrthoDB" id="1706066at2759"/>
<keyword evidence="2 5" id="KW-0436">Ligase</keyword>
<dbReference type="EC" id="6.2.1.1" evidence="5"/>
<dbReference type="InterPro" id="IPR045851">
    <property type="entry name" value="AMP-bd_C_sf"/>
</dbReference>
<reference evidence="9 10" key="1">
    <citation type="submission" date="2011-02" db="EMBL/GenBank/DDBJ databases">
        <title>The Genome Sequence of Sphaeroforma arctica JP610.</title>
        <authorList>
            <consortium name="The Broad Institute Genome Sequencing Platform"/>
            <person name="Russ C."/>
            <person name="Cuomo C."/>
            <person name="Young S.K."/>
            <person name="Zeng Q."/>
            <person name="Gargeya S."/>
            <person name="Alvarado L."/>
            <person name="Berlin A."/>
            <person name="Chapman S.B."/>
            <person name="Chen Z."/>
            <person name="Freedman E."/>
            <person name="Gellesch M."/>
            <person name="Goldberg J."/>
            <person name="Griggs A."/>
            <person name="Gujja S."/>
            <person name="Heilman E."/>
            <person name="Heiman D."/>
            <person name="Howarth C."/>
            <person name="Mehta T."/>
            <person name="Neiman D."/>
            <person name="Pearson M."/>
            <person name="Roberts A."/>
            <person name="Saif S."/>
            <person name="Shea T."/>
            <person name="Shenoy N."/>
            <person name="Sisk P."/>
            <person name="Stolte C."/>
            <person name="Sykes S."/>
            <person name="White J."/>
            <person name="Yandava C."/>
            <person name="Burger G."/>
            <person name="Gray M.W."/>
            <person name="Holland P.W.H."/>
            <person name="King N."/>
            <person name="Lang F.B.F."/>
            <person name="Roger A.J."/>
            <person name="Ruiz-Trillo I."/>
            <person name="Haas B."/>
            <person name="Nusbaum C."/>
            <person name="Birren B."/>
        </authorList>
    </citation>
    <scope>NUCLEOTIDE SEQUENCE [LARGE SCALE GENOMIC DNA]</scope>
    <source>
        <strain evidence="9 10">JP610</strain>
    </source>
</reference>
<evidence type="ECO:0000259" key="8">
    <source>
        <dbReference type="Pfam" id="PF16177"/>
    </source>
</evidence>
<comment type="catalytic activity">
    <reaction evidence="5">
        <text>acetate + ATP + CoA = acetyl-CoA + AMP + diphosphate</text>
        <dbReference type="Rhea" id="RHEA:23176"/>
        <dbReference type="ChEBI" id="CHEBI:30089"/>
        <dbReference type="ChEBI" id="CHEBI:30616"/>
        <dbReference type="ChEBI" id="CHEBI:33019"/>
        <dbReference type="ChEBI" id="CHEBI:57287"/>
        <dbReference type="ChEBI" id="CHEBI:57288"/>
        <dbReference type="ChEBI" id="CHEBI:456215"/>
        <dbReference type="EC" id="6.2.1.1"/>
    </reaction>
</comment>
<dbReference type="Proteomes" id="UP000054560">
    <property type="component" value="Unassembled WGS sequence"/>
</dbReference>
<evidence type="ECO:0000259" key="7">
    <source>
        <dbReference type="Pfam" id="PF13193"/>
    </source>
</evidence>
<dbReference type="SUPFAM" id="SSF56801">
    <property type="entry name" value="Acetyl-CoA synthetase-like"/>
    <property type="match status" value="1"/>
</dbReference>
<dbReference type="InterPro" id="IPR025110">
    <property type="entry name" value="AMP-bd_C"/>
</dbReference>